<evidence type="ECO:0000259" key="12">
    <source>
        <dbReference type="Pfam" id="PF00593"/>
    </source>
</evidence>
<comment type="caution">
    <text evidence="14">The sequence shown here is derived from an EMBL/GenBank/DDBJ whole genome shotgun (WGS) entry which is preliminary data.</text>
</comment>
<proteinExistence type="inferred from homology"/>
<dbReference type="Pfam" id="PF00593">
    <property type="entry name" value="TonB_dep_Rec_b-barrel"/>
    <property type="match status" value="1"/>
</dbReference>
<dbReference type="PANTHER" id="PTHR30069:SF29">
    <property type="entry name" value="HEMOGLOBIN AND HEMOGLOBIN-HAPTOGLOBIN-BINDING PROTEIN 1-RELATED"/>
    <property type="match status" value="1"/>
</dbReference>
<dbReference type="InterPro" id="IPR037066">
    <property type="entry name" value="Plug_dom_sf"/>
</dbReference>
<dbReference type="Proteomes" id="UP000076609">
    <property type="component" value="Unassembled WGS sequence"/>
</dbReference>
<gene>
    <name evidence="14" type="ORF">AVT10_06545</name>
</gene>
<evidence type="ECO:0000256" key="6">
    <source>
        <dbReference type="ARBA" id="ARBA00023077"/>
    </source>
</evidence>
<accession>A0ABR5Y9B8</accession>
<evidence type="ECO:0000256" key="10">
    <source>
        <dbReference type="PROSITE-ProRule" id="PRU01360"/>
    </source>
</evidence>
<dbReference type="InterPro" id="IPR039426">
    <property type="entry name" value="TonB-dep_rcpt-like"/>
</dbReference>
<dbReference type="SUPFAM" id="SSF56935">
    <property type="entry name" value="Porins"/>
    <property type="match status" value="1"/>
</dbReference>
<comment type="subcellular location">
    <subcellularLocation>
        <location evidence="1 10">Cell outer membrane</location>
        <topology evidence="1 10">Multi-pass membrane protein</topology>
    </subcellularLocation>
</comment>
<keyword evidence="7 10" id="KW-0472">Membrane</keyword>
<evidence type="ECO:0000313" key="15">
    <source>
        <dbReference type="Proteomes" id="UP000076609"/>
    </source>
</evidence>
<name>A0ABR5Y9B8_9SPHN</name>
<evidence type="ECO:0000256" key="9">
    <source>
        <dbReference type="ARBA" id="ARBA00023237"/>
    </source>
</evidence>
<dbReference type="PANTHER" id="PTHR30069">
    <property type="entry name" value="TONB-DEPENDENT OUTER MEMBRANE RECEPTOR"/>
    <property type="match status" value="1"/>
</dbReference>
<keyword evidence="2 10" id="KW-0813">Transport</keyword>
<keyword evidence="9 10" id="KW-0998">Cell outer membrane</keyword>
<dbReference type="PROSITE" id="PS52016">
    <property type="entry name" value="TONB_DEPENDENT_REC_3"/>
    <property type="match status" value="1"/>
</dbReference>
<evidence type="ECO:0000256" key="2">
    <source>
        <dbReference type="ARBA" id="ARBA00022448"/>
    </source>
</evidence>
<evidence type="ECO:0000256" key="1">
    <source>
        <dbReference type="ARBA" id="ARBA00004571"/>
    </source>
</evidence>
<evidence type="ECO:0000256" key="4">
    <source>
        <dbReference type="ARBA" id="ARBA00022692"/>
    </source>
</evidence>
<dbReference type="InterPro" id="IPR012910">
    <property type="entry name" value="Plug_dom"/>
</dbReference>
<keyword evidence="15" id="KW-1185">Reference proteome</keyword>
<evidence type="ECO:0000256" key="11">
    <source>
        <dbReference type="RuleBase" id="RU003357"/>
    </source>
</evidence>
<feature type="domain" description="TonB-dependent receptor plug" evidence="13">
    <location>
        <begin position="42"/>
        <end position="147"/>
    </location>
</feature>
<protein>
    <submittedName>
        <fullName evidence="14">TonB-dependent receptor</fullName>
    </submittedName>
</protein>
<sequence>MKRFWLVLAAWPGVAAAQDAPEIVVTGRGLADGPGDRVYDIVTLERDRILSSASGRVEDVLRDVAGLQQFRRSDSRSANPTSQGITFRGLGGNASSRALLLLDGVPQADPFGGWVAFPAYATDRLGRVRVTRGGGSGVAGPGALAGTIELDSAGPGDLSPFAASIAGGSRASIDARGSAALVRSGGFATLSGAYARGDGFVPIVREDRGTADRAAPFEQASAAARAVVQIAPMTELQANVSAFTDSRDRGLDFTDNRSEGADASLRLVGRGPLGWSLLGYLQTRAFASRFASVGAGRASTALTLDQYNVPATGIGGRAEIAPEWGGVSLRLGGDLRVVTGETQERYTYVAGNPTRRRVAGGRNTTAGLFADASVTSGDLVFSAGGRIDRWAIGDGRLQEAALTGATLTDQRFVDRQGWEPTGRAGVAWTPADPLTLRLAGYRGWRLPTLNELYRPFRVGADATAANAALAPETLWGAEAGVELRPAAGVRFAATAFANDLRDAIANVTVANGPGTFPGVGFVSAAGVFRRRANLDHVRVKGIELDASGRVGPIEGRLSYAYTDARVCDMGALDGLRPAQTPAHSGSATLGWRRDRWQASATLRHVAGQYEDDANLRRLSAATTLDLFATLPATRWLAFEARAENVTDTRIETAIGGDGVVERAAPRTLWLGVRLGG</sequence>
<comment type="similarity">
    <text evidence="10 11">Belongs to the TonB-dependent receptor family.</text>
</comment>
<feature type="domain" description="TonB-dependent receptor-like beta-barrel" evidence="12">
    <location>
        <begin position="244"/>
        <end position="644"/>
    </location>
</feature>
<keyword evidence="6 11" id="KW-0798">TonB box</keyword>
<evidence type="ECO:0000259" key="13">
    <source>
        <dbReference type="Pfam" id="PF07715"/>
    </source>
</evidence>
<reference evidence="15" key="1">
    <citation type="submission" date="2016-01" db="EMBL/GenBank/DDBJ databases">
        <title>Draft genome of Chromobacterium sp. F49.</title>
        <authorList>
            <person name="Hong K.W."/>
        </authorList>
    </citation>
    <scope>NUCLEOTIDE SEQUENCE [LARGE SCALE GENOMIC DNA]</scope>
    <source>
        <strain evidence="15">CN3</strain>
    </source>
</reference>
<keyword evidence="5" id="KW-0732">Signal</keyword>
<dbReference type="EMBL" id="LQQO01000045">
    <property type="protein sequence ID" value="KZE11003.1"/>
    <property type="molecule type" value="Genomic_DNA"/>
</dbReference>
<keyword evidence="3 10" id="KW-1134">Transmembrane beta strand</keyword>
<keyword evidence="4 10" id="KW-0812">Transmembrane</keyword>
<evidence type="ECO:0000313" key="14">
    <source>
        <dbReference type="EMBL" id="KZE11003.1"/>
    </source>
</evidence>
<organism evidence="14 15">
    <name type="scientific">Sphingomonas hankookensis</name>
    <dbReference type="NCBI Taxonomy" id="563996"/>
    <lineage>
        <taxon>Bacteria</taxon>
        <taxon>Pseudomonadati</taxon>
        <taxon>Pseudomonadota</taxon>
        <taxon>Alphaproteobacteria</taxon>
        <taxon>Sphingomonadales</taxon>
        <taxon>Sphingomonadaceae</taxon>
        <taxon>Sphingomonas</taxon>
    </lineage>
</organism>
<dbReference type="Gene3D" id="2.170.130.10">
    <property type="entry name" value="TonB-dependent receptor, plug domain"/>
    <property type="match status" value="1"/>
</dbReference>
<dbReference type="InterPro" id="IPR000531">
    <property type="entry name" value="Beta-barrel_TonB"/>
</dbReference>
<evidence type="ECO:0000256" key="5">
    <source>
        <dbReference type="ARBA" id="ARBA00022729"/>
    </source>
</evidence>
<evidence type="ECO:0000256" key="7">
    <source>
        <dbReference type="ARBA" id="ARBA00023136"/>
    </source>
</evidence>
<evidence type="ECO:0000256" key="8">
    <source>
        <dbReference type="ARBA" id="ARBA00023170"/>
    </source>
</evidence>
<dbReference type="Gene3D" id="2.40.170.20">
    <property type="entry name" value="TonB-dependent receptor, beta-barrel domain"/>
    <property type="match status" value="1"/>
</dbReference>
<dbReference type="RefSeq" id="WP_066693351.1">
    <property type="nucleotide sequence ID" value="NZ_LQQO01000045.1"/>
</dbReference>
<dbReference type="Pfam" id="PF07715">
    <property type="entry name" value="Plug"/>
    <property type="match status" value="1"/>
</dbReference>
<evidence type="ECO:0000256" key="3">
    <source>
        <dbReference type="ARBA" id="ARBA00022452"/>
    </source>
</evidence>
<dbReference type="InterPro" id="IPR036942">
    <property type="entry name" value="Beta-barrel_TonB_sf"/>
</dbReference>
<keyword evidence="8 14" id="KW-0675">Receptor</keyword>